<dbReference type="RefSeq" id="WP_284103267.1">
    <property type="nucleotide sequence ID" value="NZ_JARRAF010000071.1"/>
</dbReference>
<evidence type="ECO:0000256" key="1">
    <source>
        <dbReference type="SAM" id="SignalP"/>
    </source>
</evidence>
<dbReference type="EMBL" id="JARRAF010000071">
    <property type="protein sequence ID" value="MDK2126944.1"/>
    <property type="molecule type" value="Genomic_DNA"/>
</dbReference>
<dbReference type="CDD" id="cd07067">
    <property type="entry name" value="HP_PGM_like"/>
    <property type="match status" value="1"/>
</dbReference>
<keyword evidence="1" id="KW-0732">Signal</keyword>
<name>A0ABT7E3X0_9NEIS</name>
<dbReference type="PROSITE" id="PS51257">
    <property type="entry name" value="PROKAR_LIPOPROTEIN"/>
    <property type="match status" value="1"/>
</dbReference>
<sequence>MKPYLITLLALFQLIGFACATDVAPADTEIILVRHADKASDDPVDPSLSSQGDARAKALAKVMQYSGLQQIFSSQYRRTRQTALAVAETHGLMVEERPINAENAESYAQQLASEIREKHLGKTILIVNHSDVVPDLVAQLTGLRIEPIAETEYDRLITLRLPAQGAPRLLQSRYGAP</sequence>
<reference evidence="2" key="1">
    <citation type="submission" date="2023-03" db="EMBL/GenBank/DDBJ databases">
        <title>Chitinimonas shenzhenensis gen. nov., sp. nov., a novel member of family Burkholderiaceae isolated from activated sludge collected in Shen Zhen, China.</title>
        <authorList>
            <person name="Wang X."/>
        </authorList>
    </citation>
    <scope>NUCLEOTIDE SEQUENCE</scope>
    <source>
        <strain evidence="2">DQS-5</strain>
    </source>
</reference>
<evidence type="ECO:0000313" key="3">
    <source>
        <dbReference type="Proteomes" id="UP001172778"/>
    </source>
</evidence>
<dbReference type="EC" id="5.4.-.-" evidence="2"/>
<dbReference type="Proteomes" id="UP001172778">
    <property type="component" value="Unassembled WGS sequence"/>
</dbReference>
<comment type="caution">
    <text evidence="2">The sequence shown here is derived from an EMBL/GenBank/DDBJ whole genome shotgun (WGS) entry which is preliminary data.</text>
</comment>
<gene>
    <name evidence="2" type="ORF">PZA18_23140</name>
</gene>
<protein>
    <submittedName>
        <fullName evidence="2">Phosphoglycerate mutase family protein</fullName>
        <ecNumber evidence="2">5.4.-.-</ecNumber>
    </submittedName>
</protein>
<feature type="chain" id="PRO_5045722838" evidence="1">
    <location>
        <begin position="21"/>
        <end position="177"/>
    </location>
</feature>
<keyword evidence="3" id="KW-1185">Reference proteome</keyword>
<keyword evidence="2" id="KW-0413">Isomerase</keyword>
<dbReference type="SMART" id="SM00855">
    <property type="entry name" value="PGAM"/>
    <property type="match status" value="1"/>
</dbReference>
<organism evidence="2 3">
    <name type="scientific">Parachitinimonas caeni</name>
    <dbReference type="NCBI Taxonomy" id="3031301"/>
    <lineage>
        <taxon>Bacteria</taxon>
        <taxon>Pseudomonadati</taxon>
        <taxon>Pseudomonadota</taxon>
        <taxon>Betaproteobacteria</taxon>
        <taxon>Neisseriales</taxon>
        <taxon>Chitinibacteraceae</taxon>
        <taxon>Parachitinimonas</taxon>
    </lineage>
</organism>
<dbReference type="Pfam" id="PF00300">
    <property type="entry name" value="His_Phos_1"/>
    <property type="match status" value="1"/>
</dbReference>
<accession>A0ABT7E3X0</accession>
<dbReference type="SUPFAM" id="SSF53254">
    <property type="entry name" value="Phosphoglycerate mutase-like"/>
    <property type="match status" value="1"/>
</dbReference>
<dbReference type="InterPro" id="IPR013078">
    <property type="entry name" value="His_Pase_superF_clade-1"/>
</dbReference>
<feature type="signal peptide" evidence="1">
    <location>
        <begin position="1"/>
        <end position="20"/>
    </location>
</feature>
<proteinExistence type="predicted"/>
<dbReference type="InterPro" id="IPR029033">
    <property type="entry name" value="His_PPase_superfam"/>
</dbReference>
<dbReference type="GO" id="GO:0016853">
    <property type="term" value="F:isomerase activity"/>
    <property type="evidence" value="ECO:0007669"/>
    <property type="project" value="UniProtKB-KW"/>
</dbReference>
<dbReference type="Gene3D" id="3.40.50.1240">
    <property type="entry name" value="Phosphoglycerate mutase-like"/>
    <property type="match status" value="1"/>
</dbReference>
<evidence type="ECO:0000313" key="2">
    <source>
        <dbReference type="EMBL" id="MDK2126944.1"/>
    </source>
</evidence>